<sequence length="106" mass="12548">MKRFAVYVYLFPPFDSLYRRHFIANGLIAECLREIKESGETIEPISRKEFKEIKQSLGGGKITRILLPPDLQQWYINTPETLKKALWLKLHHKLKDKLQTFCKQSQ</sequence>
<dbReference type="EMBL" id="DSAC01000070">
    <property type="protein sequence ID" value="HHO74164.1"/>
    <property type="molecule type" value="Genomic_DNA"/>
</dbReference>
<comment type="caution">
    <text evidence="1">The sequence shown here is derived from an EMBL/GenBank/DDBJ whole genome shotgun (WGS) entry which is preliminary data.</text>
</comment>
<organism evidence="1">
    <name type="scientific">Thermocrinis ruber</name>
    <dbReference type="NCBI Taxonomy" id="75906"/>
    <lineage>
        <taxon>Bacteria</taxon>
        <taxon>Pseudomonadati</taxon>
        <taxon>Aquificota</taxon>
        <taxon>Aquificia</taxon>
        <taxon>Aquificales</taxon>
        <taxon>Aquificaceae</taxon>
        <taxon>Thermocrinis</taxon>
    </lineage>
</organism>
<proteinExistence type="predicted"/>
<evidence type="ECO:0000313" key="1">
    <source>
        <dbReference type="EMBL" id="HHO74164.1"/>
    </source>
</evidence>
<protein>
    <submittedName>
        <fullName evidence="1">Uncharacterized protein</fullName>
    </submittedName>
</protein>
<accession>A0A7C5SYN3</accession>
<gene>
    <name evidence="1" type="ORF">ENN04_05920</name>
</gene>
<name>A0A7C5SYN3_9AQUI</name>
<reference evidence="1" key="1">
    <citation type="journal article" date="2020" name="mSystems">
        <title>Genome- and Community-Level Interaction Insights into Carbon Utilization and Element Cycling Functions of Hydrothermarchaeota in Hydrothermal Sediment.</title>
        <authorList>
            <person name="Zhou Z."/>
            <person name="Liu Y."/>
            <person name="Xu W."/>
            <person name="Pan J."/>
            <person name="Luo Z.H."/>
            <person name="Li M."/>
        </authorList>
    </citation>
    <scope>NUCLEOTIDE SEQUENCE [LARGE SCALE GENOMIC DNA]</scope>
    <source>
        <strain evidence="1">SpSt-114</strain>
    </source>
</reference>
<dbReference type="AlphaFoldDB" id="A0A7C5SYN3"/>